<proteinExistence type="inferred from homology"/>
<dbReference type="InterPro" id="IPR013538">
    <property type="entry name" value="ASHA1/2-like_C"/>
</dbReference>
<dbReference type="EMBL" id="JBHUNE010000006">
    <property type="protein sequence ID" value="MFD2758642.1"/>
    <property type="molecule type" value="Genomic_DNA"/>
</dbReference>
<dbReference type="CDD" id="cd07814">
    <property type="entry name" value="SRPBCC_CalC_Aha1-like"/>
    <property type="match status" value="1"/>
</dbReference>
<comment type="caution">
    <text evidence="3">The sequence shown here is derived from an EMBL/GenBank/DDBJ whole genome shotgun (WGS) entry which is preliminary data.</text>
</comment>
<comment type="similarity">
    <text evidence="1">Belongs to the AHA1 family.</text>
</comment>
<sequence>MSYSSAVDISLRFTVPVERVWQAIVDADEFASWWPYGGHIDAHKGGSIHLSTPRPKKKRDRTLTGKVLKCDEHERLVIAAHAEPRDVDTRVTLLFSQLKHKSRLRLVEEATDDALSAVMVTEIRDGWREVLAALDTHLAK</sequence>
<organism evidence="3 4">
    <name type="scientific">Gulosibacter faecalis</name>
    <dbReference type="NCBI Taxonomy" id="272240"/>
    <lineage>
        <taxon>Bacteria</taxon>
        <taxon>Bacillati</taxon>
        <taxon>Actinomycetota</taxon>
        <taxon>Actinomycetes</taxon>
        <taxon>Micrococcales</taxon>
        <taxon>Microbacteriaceae</taxon>
        <taxon>Gulosibacter</taxon>
    </lineage>
</organism>
<accession>A0ABW5UY54</accession>
<name>A0ABW5UY54_9MICO</name>
<dbReference type="Gene3D" id="3.30.530.20">
    <property type="match status" value="1"/>
</dbReference>
<evidence type="ECO:0000259" key="2">
    <source>
        <dbReference type="Pfam" id="PF08327"/>
    </source>
</evidence>
<dbReference type="SUPFAM" id="SSF55961">
    <property type="entry name" value="Bet v1-like"/>
    <property type="match status" value="1"/>
</dbReference>
<dbReference type="Proteomes" id="UP001597492">
    <property type="component" value="Unassembled WGS sequence"/>
</dbReference>
<dbReference type="Pfam" id="PF08327">
    <property type="entry name" value="AHSA1"/>
    <property type="match status" value="1"/>
</dbReference>
<dbReference type="RefSeq" id="WP_019617616.1">
    <property type="nucleotide sequence ID" value="NZ_JBHUNE010000006.1"/>
</dbReference>
<dbReference type="InterPro" id="IPR023393">
    <property type="entry name" value="START-like_dom_sf"/>
</dbReference>
<evidence type="ECO:0000313" key="3">
    <source>
        <dbReference type="EMBL" id="MFD2758642.1"/>
    </source>
</evidence>
<feature type="domain" description="Activator of Hsp90 ATPase homologue 1/2-like C-terminal" evidence="2">
    <location>
        <begin position="15"/>
        <end position="138"/>
    </location>
</feature>
<evidence type="ECO:0000256" key="1">
    <source>
        <dbReference type="ARBA" id="ARBA00006817"/>
    </source>
</evidence>
<evidence type="ECO:0000313" key="4">
    <source>
        <dbReference type="Proteomes" id="UP001597492"/>
    </source>
</evidence>
<protein>
    <submittedName>
        <fullName evidence="3">SRPBCC domain-containing protein</fullName>
    </submittedName>
</protein>
<reference evidence="4" key="1">
    <citation type="journal article" date="2019" name="Int. J. Syst. Evol. Microbiol.">
        <title>The Global Catalogue of Microorganisms (GCM) 10K type strain sequencing project: providing services to taxonomists for standard genome sequencing and annotation.</title>
        <authorList>
            <consortium name="The Broad Institute Genomics Platform"/>
            <consortium name="The Broad Institute Genome Sequencing Center for Infectious Disease"/>
            <person name="Wu L."/>
            <person name="Ma J."/>
        </authorList>
    </citation>
    <scope>NUCLEOTIDE SEQUENCE [LARGE SCALE GENOMIC DNA]</scope>
    <source>
        <strain evidence="4">TISTR 1514</strain>
    </source>
</reference>
<keyword evidence="4" id="KW-1185">Reference proteome</keyword>
<gene>
    <name evidence="3" type="ORF">ACFSW7_09660</name>
</gene>